<accession>Q3K447</accession>
<dbReference type="InterPro" id="IPR012337">
    <property type="entry name" value="RNaseH-like_sf"/>
</dbReference>
<dbReference type="AlphaFoldDB" id="Q3K447"/>
<evidence type="ECO:0000313" key="2">
    <source>
        <dbReference type="EMBL" id="ABA77457.1"/>
    </source>
</evidence>
<dbReference type="EMBL" id="CP000094">
    <property type="protein sequence ID" value="ABA77457.1"/>
    <property type="molecule type" value="Genomic_DNA"/>
</dbReference>
<evidence type="ECO:0000313" key="3">
    <source>
        <dbReference type="Proteomes" id="UP000002704"/>
    </source>
</evidence>
<name>Q3K447_PSEPF</name>
<evidence type="ECO:0000256" key="1">
    <source>
        <dbReference type="SAM" id="MobiDB-lite"/>
    </source>
</evidence>
<dbReference type="RefSeq" id="WP_011336711.1">
    <property type="nucleotide sequence ID" value="NC_007492.2"/>
</dbReference>
<sequence length="723" mass="82316">MSIQVNDVYEPVTEDAIISTLSRVLWVGHNEGVIAFIDISSSLAKKPFLVGLDEFKRSVKSGDVKLTKIKVPQYILILDEELSTEQKQDRDKKWEMIAPIVNHEVPGYVFFPGELEALVAARALALGVYTKKISRLLHRYWVNGQVRNSLLKDYSKVGKTTRIFVEGKKPGRKATYQGELVTQYKMLESVDFKCIKAGYALFVDDEAASRRAAYDKMLSMFYKVKDLSKHPESLGKLLPTSEIPSYRQFMHHGKRFFDETTTARGRMGEKKWQKDGRGLEGTVRDNLRGPCHQFEIDSTVADIYLVNSYSRHMLIGRPIIYVVIDSYSGMIVGLYVGLEGPSWNGARQALFNAFTPKQKFCAMNGVNISEDDWPCHHLPYEVFADRAEMLSEGAEGLASGLGVDIGIAPPFRPDWKSMVESRFNILNSLSGIRWMPGGVAARNRERGERDYRLDATMNMREFTKTIIKCVLHYNQFNRQPARLSKQMVDDQVEPTPIAIWNWAIEKDFMRDNNKSEELVYLNLLPRDTGSVRKGGILFRGMHYVSEYLTHNNWTAIARNQGSWPIECWHLHEAANHIWIQDSNKQFVRCDLRKSDRKYADYRSDEVYDMLEAYRQVPPSHARDELESRVALLDDFEGTFNTAALEKKQTPAPKSKAQATGNIREQRSEELARERASAPIPDGVLPAKSAAQEPTKTDHAHHFAGARGAVIIDMLKRIRPGNKP</sequence>
<feature type="compositionally biased region" description="Basic and acidic residues" evidence="1">
    <location>
        <begin position="663"/>
        <end position="675"/>
    </location>
</feature>
<reference evidence="2 3" key="1">
    <citation type="journal article" date="2009" name="Genome Biol.">
        <title>Genomic and genetic analyses of diversity and plant interactions of Pseudomonas fluorescens.</title>
        <authorList>
            <person name="Silby M.W."/>
            <person name="Cerdeno-Tarraga A.M."/>
            <person name="Vernikos G.S."/>
            <person name="Giddens S.R."/>
            <person name="Jackson R.W."/>
            <person name="Preston G.M."/>
            <person name="Zhang X.X."/>
            <person name="Moon C.D."/>
            <person name="Gehrig S.M."/>
            <person name="Godfrey S.A."/>
            <person name="Knight C.G."/>
            <person name="Malone J.G."/>
            <person name="Robinson Z."/>
            <person name="Spiers A.J."/>
            <person name="Harris S."/>
            <person name="Challis G.L."/>
            <person name="Yaxley A.M."/>
            <person name="Harris D."/>
            <person name="Seeger K."/>
            <person name="Murphy L."/>
            <person name="Rutter S."/>
            <person name="Squares R."/>
            <person name="Quail M.A."/>
            <person name="Saunders E."/>
            <person name="Mavromatis K."/>
            <person name="Brettin T.S."/>
            <person name="Bentley S.D."/>
            <person name="Hothersall J."/>
            <person name="Stephens E."/>
            <person name="Thomas C.M."/>
            <person name="Parkhill J."/>
            <person name="Levy S.B."/>
            <person name="Rainey P.B."/>
            <person name="Thomson N.R."/>
        </authorList>
    </citation>
    <scope>NUCLEOTIDE SEQUENCE [LARGE SCALE GENOMIC DNA]</scope>
    <source>
        <strain evidence="2 3">Pf0-1</strain>
    </source>
</reference>
<dbReference type="eggNOG" id="COG2801">
    <property type="taxonomic scope" value="Bacteria"/>
</dbReference>
<dbReference type="GO" id="GO:0003676">
    <property type="term" value="F:nucleic acid binding"/>
    <property type="evidence" value="ECO:0007669"/>
    <property type="project" value="InterPro"/>
</dbReference>
<protein>
    <submittedName>
        <fullName evidence="2">Tn7-like transposition protein B</fullName>
    </submittedName>
</protein>
<dbReference type="Proteomes" id="UP000002704">
    <property type="component" value="Chromosome"/>
</dbReference>
<proteinExistence type="predicted"/>
<gene>
    <name evidence="2" type="ordered locus">Pfl01_5724</name>
</gene>
<organism evidence="2 3">
    <name type="scientific">Pseudomonas fluorescens (strain Pf0-1)</name>
    <dbReference type="NCBI Taxonomy" id="205922"/>
    <lineage>
        <taxon>Bacteria</taxon>
        <taxon>Pseudomonadati</taxon>
        <taxon>Pseudomonadota</taxon>
        <taxon>Gammaproteobacteria</taxon>
        <taxon>Pseudomonadales</taxon>
        <taxon>Pseudomonadaceae</taxon>
        <taxon>Pseudomonas</taxon>
    </lineage>
</organism>
<dbReference type="Gene3D" id="3.30.420.10">
    <property type="entry name" value="Ribonuclease H-like superfamily/Ribonuclease H"/>
    <property type="match status" value="1"/>
</dbReference>
<dbReference type="InterPro" id="IPR036397">
    <property type="entry name" value="RNaseH_sf"/>
</dbReference>
<feature type="region of interest" description="Disordered" evidence="1">
    <location>
        <begin position="646"/>
        <end position="685"/>
    </location>
</feature>
<dbReference type="KEGG" id="pfo:Pfl01_5724"/>
<dbReference type="HOGENOM" id="CLU_019011_1_1_6"/>
<dbReference type="SUPFAM" id="SSF53098">
    <property type="entry name" value="Ribonuclease H-like"/>
    <property type="match status" value="1"/>
</dbReference>